<evidence type="ECO:0000256" key="1">
    <source>
        <dbReference type="ARBA" id="ARBA00004604"/>
    </source>
</evidence>
<dbReference type="Pfam" id="PF04615">
    <property type="entry name" value="Utp14"/>
    <property type="match status" value="1"/>
</dbReference>
<comment type="subcellular location">
    <subcellularLocation>
        <location evidence="1">Nucleus</location>
        <location evidence="1">Nucleolus</location>
    </subcellularLocation>
</comment>
<comment type="caution">
    <text evidence="5">The sequence shown here is derived from an EMBL/GenBank/DDBJ whole genome shotgun (WGS) entry which is preliminary data.</text>
</comment>
<feature type="compositionally biased region" description="Basic and acidic residues" evidence="4">
    <location>
        <begin position="267"/>
        <end position="276"/>
    </location>
</feature>
<keyword evidence="2" id="KW-0597">Phosphoprotein</keyword>
<dbReference type="Proteomes" id="UP001189429">
    <property type="component" value="Unassembled WGS sequence"/>
</dbReference>
<evidence type="ECO:0000256" key="4">
    <source>
        <dbReference type="SAM" id="MobiDB-lite"/>
    </source>
</evidence>
<feature type="compositionally biased region" description="Basic and acidic residues" evidence="4">
    <location>
        <begin position="182"/>
        <end position="200"/>
    </location>
</feature>
<name>A0ABN9TCY0_9DINO</name>
<gene>
    <name evidence="5" type="ORF">PCOR1329_LOCUS37688</name>
</gene>
<dbReference type="PANTHER" id="PTHR14150:SF12">
    <property type="entry name" value="U3 SMALL NUCLEOLAR RNA-ASSOCIATED PROTEIN 14 HOMOLOG A"/>
    <property type="match status" value="1"/>
</dbReference>
<organism evidence="5 6">
    <name type="scientific">Prorocentrum cordatum</name>
    <dbReference type="NCBI Taxonomy" id="2364126"/>
    <lineage>
        <taxon>Eukaryota</taxon>
        <taxon>Sar</taxon>
        <taxon>Alveolata</taxon>
        <taxon>Dinophyceae</taxon>
        <taxon>Prorocentrales</taxon>
        <taxon>Prorocentraceae</taxon>
        <taxon>Prorocentrum</taxon>
    </lineage>
</organism>
<evidence type="ECO:0000256" key="3">
    <source>
        <dbReference type="ARBA" id="ARBA00023242"/>
    </source>
</evidence>
<dbReference type="PANTHER" id="PTHR14150">
    <property type="entry name" value="U3 SMALL NUCLEOLAR RNA-ASSOCIATED PROTEIN 14"/>
    <property type="match status" value="1"/>
</dbReference>
<feature type="compositionally biased region" description="Low complexity" evidence="4">
    <location>
        <begin position="396"/>
        <end position="413"/>
    </location>
</feature>
<feature type="region of interest" description="Disordered" evidence="4">
    <location>
        <begin position="361"/>
        <end position="475"/>
    </location>
</feature>
<evidence type="ECO:0000256" key="2">
    <source>
        <dbReference type="ARBA" id="ARBA00022553"/>
    </source>
</evidence>
<feature type="region of interest" description="Disordered" evidence="4">
    <location>
        <begin position="501"/>
        <end position="589"/>
    </location>
</feature>
<feature type="compositionally biased region" description="Acidic residues" evidence="4">
    <location>
        <begin position="505"/>
        <end position="514"/>
    </location>
</feature>
<accession>A0ABN9TCY0</accession>
<feature type="region of interest" description="Disordered" evidence="4">
    <location>
        <begin position="142"/>
        <end position="255"/>
    </location>
</feature>
<feature type="compositionally biased region" description="Low complexity" evidence="4">
    <location>
        <begin position="426"/>
        <end position="453"/>
    </location>
</feature>
<evidence type="ECO:0000313" key="5">
    <source>
        <dbReference type="EMBL" id="CAK0843301.1"/>
    </source>
</evidence>
<feature type="region of interest" description="Disordered" evidence="4">
    <location>
        <begin position="1"/>
        <end position="26"/>
    </location>
</feature>
<dbReference type="EMBL" id="CAUYUJ010014568">
    <property type="protein sequence ID" value="CAK0843301.1"/>
    <property type="molecule type" value="Genomic_DNA"/>
</dbReference>
<feature type="compositionally biased region" description="Basic and acidic residues" evidence="4">
    <location>
        <begin position="237"/>
        <end position="249"/>
    </location>
</feature>
<feature type="compositionally biased region" description="Low complexity" evidence="4">
    <location>
        <begin position="376"/>
        <end position="388"/>
    </location>
</feature>
<evidence type="ECO:0008006" key="7">
    <source>
        <dbReference type="Google" id="ProtNLM"/>
    </source>
</evidence>
<feature type="compositionally biased region" description="Basic and acidic residues" evidence="4">
    <location>
        <begin position="515"/>
        <end position="526"/>
    </location>
</feature>
<evidence type="ECO:0000313" key="6">
    <source>
        <dbReference type="Proteomes" id="UP001189429"/>
    </source>
</evidence>
<reference evidence="5" key="1">
    <citation type="submission" date="2023-10" db="EMBL/GenBank/DDBJ databases">
        <authorList>
            <person name="Chen Y."/>
            <person name="Shah S."/>
            <person name="Dougan E. K."/>
            <person name="Thang M."/>
            <person name="Chan C."/>
        </authorList>
    </citation>
    <scope>NUCLEOTIDE SEQUENCE [LARGE SCALE GENOMIC DNA]</scope>
</reference>
<keyword evidence="6" id="KW-1185">Reference proteome</keyword>
<feature type="compositionally biased region" description="Basic and acidic residues" evidence="4">
    <location>
        <begin position="299"/>
        <end position="310"/>
    </location>
</feature>
<feature type="compositionally biased region" description="Acidic residues" evidence="4">
    <location>
        <begin position="201"/>
        <end position="217"/>
    </location>
</feature>
<sequence>MPQVQQMRRADQVILGKDEDQDTRPVSTASLVDTFKATDDFEKELEAVTMAAGATEKDIKGAAELPANPKIRDEKERQAGAKLKSLLLREQQAAKRIKKIKSKTYRRIHRKAESREKEVLLERLERENPELAKTLKQEYEKKHAQMRLQRGRNARKKWANTMNRFAKGDRNAQQEMTKQAQKAHDEEQALRRAIRGRDPDQSEDSEAVDLSESDSEDEGAKRRGVARQTLSKAKKLTARELKGLEKDGDLPTTGLLGMNFMRNAIQQKREQARKDAQGVLEELEGLGQKLDAAEDSDDEGGRGGDARGAEQEGLDAADAPGKQARTFTAEELAAASAEVDAMLEQDDAAVECSVSGPLTIRGVAAAPPSGFPRGTAEAAASGSAGASRPSREPRPGRGASAPPQPGAAGQEASRNPWLSAEETPEADGAAGSAAAGAEEPAVESAPSGPGTKAAKAKKRKRRADADAEPEASAAVEDLLSVLNADTEAAREQRDLVRTAFVEGTQAEDFDAEQDELARKKDEERDNASQALAGWGSWTGAGIAPRRPRKGQEKPAPEGPAEGQRPRGPRVQFHEGGGAEPSKYFVDQMPYPFQNPDQYEALMRQPLGREWNALPSHLQKIKPKFFSKVGAIVPPLQYVRHLPSEQRDSALKTWAATKQPKRLKAKI</sequence>
<keyword evidence="3" id="KW-0539">Nucleus</keyword>
<feature type="region of interest" description="Disordered" evidence="4">
    <location>
        <begin position="267"/>
        <end position="327"/>
    </location>
</feature>
<protein>
    <recommendedName>
        <fullName evidence="7">Ribosome biogenesis protein NOP53</fullName>
    </recommendedName>
</protein>
<feature type="compositionally biased region" description="Basic residues" evidence="4">
    <location>
        <begin position="149"/>
        <end position="158"/>
    </location>
</feature>
<dbReference type="InterPro" id="IPR006709">
    <property type="entry name" value="SSU_processome_Utp14"/>
</dbReference>
<proteinExistence type="predicted"/>